<comment type="caution">
    <text evidence="3">The sequence shown here is derived from an EMBL/GenBank/DDBJ whole genome shotgun (WGS) entry which is preliminary data.</text>
</comment>
<keyword evidence="2" id="KW-0812">Transmembrane</keyword>
<gene>
    <name evidence="3" type="ORF">D9V28_00935</name>
</gene>
<proteinExistence type="predicted"/>
<dbReference type="AlphaFoldDB" id="A0A3L7J7R6"/>
<organism evidence="3 4">
    <name type="scientific">Mycetocola zhadangensis</name>
    <dbReference type="NCBI Taxonomy" id="1164595"/>
    <lineage>
        <taxon>Bacteria</taxon>
        <taxon>Bacillati</taxon>
        <taxon>Actinomycetota</taxon>
        <taxon>Actinomycetes</taxon>
        <taxon>Micrococcales</taxon>
        <taxon>Microbacteriaceae</taxon>
        <taxon>Mycetocola</taxon>
    </lineage>
</organism>
<dbReference type="RefSeq" id="WP_121657856.1">
    <property type="nucleotide sequence ID" value="NZ_BMEK01000001.1"/>
</dbReference>
<evidence type="ECO:0000256" key="2">
    <source>
        <dbReference type="SAM" id="Phobius"/>
    </source>
</evidence>
<feature type="compositionally biased region" description="Basic and acidic residues" evidence="1">
    <location>
        <begin position="1"/>
        <end position="15"/>
    </location>
</feature>
<name>A0A3L7J7R6_9MICO</name>
<evidence type="ECO:0000313" key="3">
    <source>
        <dbReference type="EMBL" id="RLQ85491.1"/>
    </source>
</evidence>
<accession>A0A3L7J7R6</accession>
<keyword evidence="2" id="KW-1133">Transmembrane helix</keyword>
<dbReference type="EMBL" id="RCWJ01000001">
    <property type="protein sequence ID" value="RLQ85491.1"/>
    <property type="molecule type" value="Genomic_DNA"/>
</dbReference>
<dbReference type="Proteomes" id="UP000282460">
    <property type="component" value="Unassembled WGS sequence"/>
</dbReference>
<dbReference type="OrthoDB" id="5121165at2"/>
<keyword evidence="4" id="KW-1185">Reference proteome</keyword>
<evidence type="ECO:0000313" key="4">
    <source>
        <dbReference type="Proteomes" id="UP000282460"/>
    </source>
</evidence>
<feature type="region of interest" description="Disordered" evidence="1">
    <location>
        <begin position="1"/>
        <end position="21"/>
    </location>
</feature>
<protein>
    <submittedName>
        <fullName evidence="3">Uncharacterized protein</fullName>
    </submittedName>
</protein>
<sequence>MVDPKGIKGEHDNEPVVKSADPPFQVLFPNLDRVSRESFRPGTVSRRRINRALGFFAVVALIVVALVWFTDVLFGPGGLLR</sequence>
<evidence type="ECO:0000256" key="1">
    <source>
        <dbReference type="SAM" id="MobiDB-lite"/>
    </source>
</evidence>
<feature type="transmembrane region" description="Helical" evidence="2">
    <location>
        <begin position="52"/>
        <end position="70"/>
    </location>
</feature>
<reference evidence="3 4" key="1">
    <citation type="submission" date="2018-10" db="EMBL/GenBank/DDBJ databases">
        <authorList>
            <person name="Li J."/>
        </authorList>
    </citation>
    <scope>NUCLEOTIDE SEQUENCE [LARGE SCALE GENOMIC DNA]</scope>
    <source>
        <strain evidence="3 4">ZD1-4</strain>
    </source>
</reference>
<keyword evidence="2" id="KW-0472">Membrane</keyword>